<name>A0A0A9FPT4_ARUDO</name>
<organism evidence="1">
    <name type="scientific">Arundo donax</name>
    <name type="common">Giant reed</name>
    <name type="synonym">Donax arundinaceus</name>
    <dbReference type="NCBI Taxonomy" id="35708"/>
    <lineage>
        <taxon>Eukaryota</taxon>
        <taxon>Viridiplantae</taxon>
        <taxon>Streptophyta</taxon>
        <taxon>Embryophyta</taxon>
        <taxon>Tracheophyta</taxon>
        <taxon>Spermatophyta</taxon>
        <taxon>Magnoliopsida</taxon>
        <taxon>Liliopsida</taxon>
        <taxon>Poales</taxon>
        <taxon>Poaceae</taxon>
        <taxon>PACMAD clade</taxon>
        <taxon>Arundinoideae</taxon>
        <taxon>Arundineae</taxon>
        <taxon>Arundo</taxon>
    </lineage>
</organism>
<reference evidence="1" key="1">
    <citation type="submission" date="2014-09" db="EMBL/GenBank/DDBJ databases">
        <authorList>
            <person name="Magalhaes I.L.F."/>
            <person name="Oliveira U."/>
            <person name="Santos F.R."/>
            <person name="Vidigal T.H.D.A."/>
            <person name="Brescovit A.D."/>
            <person name="Santos A.J."/>
        </authorList>
    </citation>
    <scope>NUCLEOTIDE SEQUENCE</scope>
    <source>
        <tissue evidence="1">Shoot tissue taken approximately 20 cm above the soil surface</tissue>
    </source>
</reference>
<proteinExistence type="predicted"/>
<reference evidence="1" key="2">
    <citation type="journal article" date="2015" name="Data Brief">
        <title>Shoot transcriptome of the giant reed, Arundo donax.</title>
        <authorList>
            <person name="Barrero R.A."/>
            <person name="Guerrero F.D."/>
            <person name="Moolhuijzen P."/>
            <person name="Goolsby J.A."/>
            <person name="Tidwell J."/>
            <person name="Bellgard S.E."/>
            <person name="Bellgard M.I."/>
        </authorList>
    </citation>
    <scope>NUCLEOTIDE SEQUENCE</scope>
    <source>
        <tissue evidence="1">Shoot tissue taken approximately 20 cm above the soil surface</tissue>
    </source>
</reference>
<dbReference type="EMBL" id="GBRH01183066">
    <property type="protein sequence ID" value="JAE14830.1"/>
    <property type="molecule type" value="Transcribed_RNA"/>
</dbReference>
<accession>A0A0A9FPT4</accession>
<dbReference type="AlphaFoldDB" id="A0A0A9FPT4"/>
<protein>
    <submittedName>
        <fullName evidence="1">Uncharacterized protein</fullName>
    </submittedName>
</protein>
<evidence type="ECO:0000313" key="1">
    <source>
        <dbReference type="EMBL" id="JAE14830.1"/>
    </source>
</evidence>
<sequence>MTVNFRAATHAAGELSLSSSTASGVFLFGVWRWQRHWVERRTRLGFGDAEERVFGGWGLR</sequence>